<evidence type="ECO:0000259" key="7">
    <source>
        <dbReference type="PROSITE" id="PS50110"/>
    </source>
</evidence>
<dbReference type="InterPro" id="IPR011006">
    <property type="entry name" value="CheY-like_superfamily"/>
</dbReference>
<dbReference type="SMART" id="SM00862">
    <property type="entry name" value="Trans_reg_C"/>
    <property type="match status" value="1"/>
</dbReference>
<evidence type="ECO:0000256" key="2">
    <source>
        <dbReference type="ARBA" id="ARBA00023015"/>
    </source>
</evidence>
<dbReference type="PANTHER" id="PTHR35807:SF1">
    <property type="entry name" value="TRANSCRIPTIONAL REGULATOR REDD"/>
    <property type="match status" value="1"/>
</dbReference>
<dbReference type="InterPro" id="IPR016032">
    <property type="entry name" value="Sig_transdc_resp-reg_C-effctor"/>
</dbReference>
<keyword evidence="4" id="KW-0804">Transcription</keyword>
<dbReference type="SUPFAM" id="SSF48452">
    <property type="entry name" value="TPR-like"/>
    <property type="match status" value="1"/>
</dbReference>
<dbReference type="CDD" id="cd17535">
    <property type="entry name" value="REC_NarL-like"/>
    <property type="match status" value="1"/>
</dbReference>
<dbReference type="Gene3D" id="1.25.40.10">
    <property type="entry name" value="Tetratricopeptide repeat domain"/>
    <property type="match status" value="1"/>
</dbReference>
<keyword evidence="3 6" id="KW-0238">DNA-binding</keyword>
<feature type="modified residue" description="4-aspartylphosphate" evidence="5">
    <location>
        <position position="340"/>
    </location>
</feature>
<dbReference type="CDD" id="cd00383">
    <property type="entry name" value="trans_reg_C"/>
    <property type="match status" value="1"/>
</dbReference>
<dbReference type="InterPro" id="IPR058245">
    <property type="entry name" value="NreC/VraR/RcsB-like_REC"/>
</dbReference>
<feature type="DNA-binding region" description="OmpR/PhoB-type" evidence="6">
    <location>
        <begin position="1"/>
        <end position="103"/>
    </location>
</feature>
<dbReference type="GO" id="GO:0000160">
    <property type="term" value="P:phosphorelay signal transduction system"/>
    <property type="evidence" value="ECO:0007669"/>
    <property type="project" value="InterPro"/>
</dbReference>
<dbReference type="Pfam" id="PF00072">
    <property type="entry name" value="Response_reg"/>
    <property type="match status" value="1"/>
</dbReference>
<keyword evidence="2" id="KW-0805">Transcription regulation</keyword>
<dbReference type="InterPro" id="IPR011990">
    <property type="entry name" value="TPR-like_helical_dom_sf"/>
</dbReference>
<evidence type="ECO:0000259" key="8">
    <source>
        <dbReference type="PROSITE" id="PS51755"/>
    </source>
</evidence>
<dbReference type="InterPro" id="IPR005158">
    <property type="entry name" value="BTAD"/>
</dbReference>
<organism evidence="9 10">
    <name type="scientific">Nocardioides simplex</name>
    <name type="common">Arthrobacter simplex</name>
    <dbReference type="NCBI Taxonomy" id="2045"/>
    <lineage>
        <taxon>Bacteria</taxon>
        <taxon>Bacillati</taxon>
        <taxon>Actinomycetota</taxon>
        <taxon>Actinomycetes</taxon>
        <taxon>Propionibacteriales</taxon>
        <taxon>Nocardioidaceae</taxon>
        <taxon>Pimelobacter</taxon>
    </lineage>
</organism>
<dbReference type="InterPro" id="IPR001789">
    <property type="entry name" value="Sig_transdc_resp-reg_receiver"/>
</dbReference>
<feature type="domain" description="Response regulatory" evidence="7">
    <location>
        <begin position="290"/>
        <end position="405"/>
    </location>
</feature>
<dbReference type="SMART" id="SM01043">
    <property type="entry name" value="BTAD"/>
    <property type="match status" value="1"/>
</dbReference>
<dbReference type="PANTHER" id="PTHR35807">
    <property type="entry name" value="TRANSCRIPTIONAL REGULATOR REDD-RELATED"/>
    <property type="match status" value="1"/>
</dbReference>
<evidence type="ECO:0000313" key="10">
    <source>
        <dbReference type="Proteomes" id="UP000449906"/>
    </source>
</evidence>
<dbReference type="Proteomes" id="UP000449906">
    <property type="component" value="Unassembled WGS sequence"/>
</dbReference>
<dbReference type="SUPFAM" id="SSF46894">
    <property type="entry name" value="C-terminal effector domain of the bipartite response regulators"/>
    <property type="match status" value="1"/>
</dbReference>
<dbReference type="GO" id="GO:0006355">
    <property type="term" value="P:regulation of DNA-templated transcription"/>
    <property type="evidence" value="ECO:0007669"/>
    <property type="project" value="InterPro"/>
</dbReference>
<sequence>MASLSRVRVRVLGPVEVEVDGRVLDLGAPKPRQVLAALALHRGRPVSLDSLVEALWGDEPPASHVVTVQGYVAGLRKVLEPQRAPRGAGTVIQTSSLGYALRLPADAIDAGLLEAAVDTAAATLRTDPQQPWMLADAPGAATLAEVAAALDEALAAWRGEPYVELGDAPALAAERHRLREVRTAAVELRELIRMHEGGSAESARRLGSETAAHPHRERLWLLHAAALVRADRQVDALTALRRLRDTLRDDLGVDASPAVGVLETAILQQRLAGEVPAGTGGAGRPAARCRVAVVDDHPMFRMGMTGLLGSLDGLDLVGAAGDAAGARELVARGVDVVLMDLDLGGESGIELTRDLLRAHPDLKVLVMTMHEDDDHVARALEAGAAGYLLKSAEADDVQRAIRGVARGELIIGSAVARAARSRLARP</sequence>
<dbReference type="InterPro" id="IPR001867">
    <property type="entry name" value="OmpR/PhoB-type_DNA-bd"/>
</dbReference>
<dbReference type="GO" id="GO:0003677">
    <property type="term" value="F:DNA binding"/>
    <property type="evidence" value="ECO:0007669"/>
    <property type="project" value="UniProtKB-UniRule"/>
</dbReference>
<gene>
    <name evidence="9" type="ORF">F9L07_18425</name>
</gene>
<dbReference type="Pfam" id="PF03704">
    <property type="entry name" value="BTAD"/>
    <property type="match status" value="1"/>
</dbReference>
<dbReference type="InterPro" id="IPR036388">
    <property type="entry name" value="WH-like_DNA-bd_sf"/>
</dbReference>
<dbReference type="Pfam" id="PF00486">
    <property type="entry name" value="Trans_reg_C"/>
    <property type="match status" value="1"/>
</dbReference>
<name>A0A7J5DV13_NOCSI</name>
<dbReference type="SMART" id="SM00448">
    <property type="entry name" value="REC"/>
    <property type="match status" value="1"/>
</dbReference>
<reference evidence="9 10" key="1">
    <citation type="submission" date="2019-09" db="EMBL/GenBank/DDBJ databases">
        <title>Pimelobacter sp. isolated from Paulinella.</title>
        <authorList>
            <person name="Jeong S.E."/>
        </authorList>
    </citation>
    <scope>NUCLEOTIDE SEQUENCE [LARGE SCALE GENOMIC DNA]</scope>
    <source>
        <strain evidence="9 10">Pch-N</strain>
    </source>
</reference>
<evidence type="ECO:0000256" key="4">
    <source>
        <dbReference type="ARBA" id="ARBA00023163"/>
    </source>
</evidence>
<dbReference type="PROSITE" id="PS50110">
    <property type="entry name" value="RESPONSE_REGULATORY"/>
    <property type="match status" value="1"/>
</dbReference>
<evidence type="ECO:0000256" key="6">
    <source>
        <dbReference type="PROSITE-ProRule" id="PRU01091"/>
    </source>
</evidence>
<dbReference type="SUPFAM" id="SSF52172">
    <property type="entry name" value="CheY-like"/>
    <property type="match status" value="1"/>
</dbReference>
<dbReference type="EMBL" id="WBVM01000002">
    <property type="protein sequence ID" value="KAB2809040.1"/>
    <property type="molecule type" value="Genomic_DNA"/>
</dbReference>
<keyword evidence="5" id="KW-0597">Phosphoprotein</keyword>
<evidence type="ECO:0000313" key="9">
    <source>
        <dbReference type="EMBL" id="KAB2809040.1"/>
    </source>
</evidence>
<protein>
    <submittedName>
        <fullName evidence="9">Response regulator</fullName>
    </submittedName>
</protein>
<dbReference type="InterPro" id="IPR051677">
    <property type="entry name" value="AfsR-DnrI-RedD_regulator"/>
</dbReference>
<evidence type="ECO:0000256" key="1">
    <source>
        <dbReference type="ARBA" id="ARBA00005820"/>
    </source>
</evidence>
<accession>A0A7J5DV13</accession>
<feature type="domain" description="OmpR/PhoB-type" evidence="8">
    <location>
        <begin position="1"/>
        <end position="103"/>
    </location>
</feature>
<dbReference type="AlphaFoldDB" id="A0A7J5DV13"/>
<evidence type="ECO:0000256" key="5">
    <source>
        <dbReference type="PROSITE-ProRule" id="PRU00169"/>
    </source>
</evidence>
<comment type="caution">
    <text evidence="9">The sequence shown here is derived from an EMBL/GenBank/DDBJ whole genome shotgun (WGS) entry which is preliminary data.</text>
</comment>
<dbReference type="PROSITE" id="PS51755">
    <property type="entry name" value="OMPR_PHOB"/>
    <property type="match status" value="1"/>
</dbReference>
<dbReference type="Gene3D" id="1.10.10.10">
    <property type="entry name" value="Winged helix-like DNA-binding domain superfamily/Winged helix DNA-binding domain"/>
    <property type="match status" value="1"/>
</dbReference>
<evidence type="ECO:0000256" key="3">
    <source>
        <dbReference type="ARBA" id="ARBA00023125"/>
    </source>
</evidence>
<dbReference type="Gene3D" id="3.40.50.2300">
    <property type="match status" value="1"/>
</dbReference>
<comment type="similarity">
    <text evidence="1">Belongs to the AfsR/DnrI/RedD regulatory family.</text>
</comment>
<proteinExistence type="inferred from homology"/>